<feature type="transmembrane region" description="Helical" evidence="1">
    <location>
        <begin position="143"/>
        <end position="165"/>
    </location>
</feature>
<sequence>MPIQVTCRHCLKRFQVSDKFAGKTGPCPNCKKPIEIPKEGEEVVIHAPRDDSPKDSTGQSVLKPIRRKETDVTRRGLIITLGAILAVFVCALVFRFTGPAGAPLWAQLLGIVLLAPPLVWAGYQFLYDQEREPYVGPELRNRVLICSAIFAVLWCVYACVPTYIFELNQAAEMSYTVFGITLCIMIALGALASAGAFELEYFSGVIHAGLYFITIVLLALTSGVVLAGLPHELLP</sequence>
<comment type="caution">
    <text evidence="2">The sequence shown here is derived from an EMBL/GenBank/DDBJ whole genome shotgun (WGS) entry which is preliminary data.</text>
</comment>
<evidence type="ECO:0000256" key="1">
    <source>
        <dbReference type="SAM" id="Phobius"/>
    </source>
</evidence>
<reference evidence="2 3" key="1">
    <citation type="submission" date="2019-08" db="EMBL/GenBank/DDBJ databases">
        <authorList>
            <person name="Dhanesh K."/>
            <person name="Kumar G."/>
            <person name="Sasikala C."/>
            <person name="Venkata Ramana C."/>
        </authorList>
    </citation>
    <scope>NUCLEOTIDE SEQUENCE [LARGE SCALE GENOMIC DNA]</scope>
    <source>
        <strain evidence="2 3">JC645</strain>
    </source>
</reference>
<evidence type="ECO:0000313" key="3">
    <source>
        <dbReference type="Proteomes" id="UP000324479"/>
    </source>
</evidence>
<organism evidence="2 3">
    <name type="scientific">Roseiconus nitratireducens</name>
    <dbReference type="NCBI Taxonomy" id="2605748"/>
    <lineage>
        <taxon>Bacteria</taxon>
        <taxon>Pseudomonadati</taxon>
        <taxon>Planctomycetota</taxon>
        <taxon>Planctomycetia</taxon>
        <taxon>Pirellulales</taxon>
        <taxon>Pirellulaceae</taxon>
        <taxon>Roseiconus</taxon>
    </lineage>
</organism>
<evidence type="ECO:0000313" key="2">
    <source>
        <dbReference type="EMBL" id="KAA5540035.1"/>
    </source>
</evidence>
<dbReference type="EMBL" id="VWOX01000015">
    <property type="protein sequence ID" value="KAA5540035.1"/>
    <property type="molecule type" value="Genomic_DNA"/>
</dbReference>
<keyword evidence="1" id="KW-0812">Transmembrane</keyword>
<keyword evidence="1" id="KW-0472">Membrane</keyword>
<keyword evidence="1" id="KW-1133">Transmembrane helix</keyword>
<feature type="transmembrane region" description="Helical" evidence="1">
    <location>
        <begin position="209"/>
        <end position="229"/>
    </location>
</feature>
<keyword evidence="3" id="KW-1185">Reference proteome</keyword>
<name>A0A5M6D4D1_9BACT</name>
<protein>
    <submittedName>
        <fullName evidence="2">Uncharacterized protein</fullName>
    </submittedName>
</protein>
<feature type="transmembrane region" description="Helical" evidence="1">
    <location>
        <begin position="177"/>
        <end position="197"/>
    </location>
</feature>
<feature type="transmembrane region" description="Helical" evidence="1">
    <location>
        <begin position="104"/>
        <end position="123"/>
    </location>
</feature>
<feature type="transmembrane region" description="Helical" evidence="1">
    <location>
        <begin position="76"/>
        <end position="98"/>
    </location>
</feature>
<dbReference type="AlphaFoldDB" id="A0A5M6D4D1"/>
<dbReference type="Proteomes" id="UP000324479">
    <property type="component" value="Unassembled WGS sequence"/>
</dbReference>
<proteinExistence type="predicted"/>
<gene>
    <name evidence="2" type="ORF">FYK55_22225</name>
</gene>
<accession>A0A5M6D4D1</accession>